<feature type="compositionally biased region" description="Low complexity" evidence="1">
    <location>
        <begin position="388"/>
        <end position="407"/>
    </location>
</feature>
<feature type="compositionally biased region" description="Basic and acidic residues" evidence="1">
    <location>
        <begin position="344"/>
        <end position="355"/>
    </location>
</feature>
<dbReference type="EMBL" id="JAACJM010000026">
    <property type="protein sequence ID" value="KAF5365720.1"/>
    <property type="molecule type" value="Genomic_DNA"/>
</dbReference>
<feature type="compositionally biased region" description="Pro residues" evidence="1">
    <location>
        <begin position="25"/>
        <end position="37"/>
    </location>
</feature>
<feature type="region of interest" description="Disordered" evidence="1">
    <location>
        <begin position="668"/>
        <end position="688"/>
    </location>
</feature>
<feature type="region of interest" description="Disordered" evidence="1">
    <location>
        <begin position="724"/>
        <end position="984"/>
    </location>
</feature>
<dbReference type="Proteomes" id="UP000559256">
    <property type="component" value="Unassembled WGS sequence"/>
</dbReference>
<protein>
    <submittedName>
        <fullName evidence="2">Uncharacterized protein</fullName>
    </submittedName>
</protein>
<comment type="caution">
    <text evidence="2">The sequence shown here is derived from an EMBL/GenBank/DDBJ whole genome shotgun (WGS) entry which is preliminary data.</text>
</comment>
<evidence type="ECO:0000313" key="3">
    <source>
        <dbReference type="Proteomes" id="UP000559256"/>
    </source>
</evidence>
<feature type="compositionally biased region" description="Low complexity" evidence="1">
    <location>
        <begin position="1114"/>
        <end position="1137"/>
    </location>
</feature>
<feature type="compositionally biased region" description="Low complexity" evidence="1">
    <location>
        <begin position="124"/>
        <end position="142"/>
    </location>
</feature>
<feature type="region of interest" description="Disordered" evidence="1">
    <location>
        <begin position="1278"/>
        <end position="1330"/>
    </location>
</feature>
<feature type="compositionally biased region" description="Polar residues" evidence="1">
    <location>
        <begin position="1311"/>
        <end position="1321"/>
    </location>
</feature>
<feature type="region of interest" description="Disordered" evidence="1">
    <location>
        <begin position="1364"/>
        <end position="1386"/>
    </location>
</feature>
<feature type="region of interest" description="Disordered" evidence="1">
    <location>
        <begin position="120"/>
        <end position="153"/>
    </location>
</feature>
<feature type="region of interest" description="Disordered" evidence="1">
    <location>
        <begin position="1025"/>
        <end position="1141"/>
    </location>
</feature>
<feature type="compositionally biased region" description="Polar residues" evidence="1">
    <location>
        <begin position="552"/>
        <end position="570"/>
    </location>
</feature>
<feature type="compositionally biased region" description="Low complexity" evidence="1">
    <location>
        <begin position="497"/>
        <end position="508"/>
    </location>
</feature>
<feature type="compositionally biased region" description="Low complexity" evidence="1">
    <location>
        <begin position="768"/>
        <end position="783"/>
    </location>
</feature>
<gene>
    <name evidence="2" type="ORF">D9758_003275</name>
</gene>
<feature type="compositionally biased region" description="Polar residues" evidence="1">
    <location>
        <begin position="1442"/>
        <end position="1451"/>
    </location>
</feature>
<organism evidence="2 3">
    <name type="scientific">Tetrapyrgos nigripes</name>
    <dbReference type="NCBI Taxonomy" id="182062"/>
    <lineage>
        <taxon>Eukaryota</taxon>
        <taxon>Fungi</taxon>
        <taxon>Dikarya</taxon>
        <taxon>Basidiomycota</taxon>
        <taxon>Agaricomycotina</taxon>
        <taxon>Agaricomycetes</taxon>
        <taxon>Agaricomycetidae</taxon>
        <taxon>Agaricales</taxon>
        <taxon>Marasmiineae</taxon>
        <taxon>Marasmiaceae</taxon>
        <taxon>Tetrapyrgos</taxon>
    </lineage>
</organism>
<feature type="compositionally biased region" description="Low complexity" evidence="1">
    <location>
        <begin position="356"/>
        <end position="377"/>
    </location>
</feature>
<feature type="compositionally biased region" description="Low complexity" evidence="1">
    <location>
        <begin position="171"/>
        <end position="191"/>
    </location>
</feature>
<reference evidence="2 3" key="1">
    <citation type="journal article" date="2020" name="ISME J.">
        <title>Uncovering the hidden diversity of litter-decomposition mechanisms in mushroom-forming fungi.</title>
        <authorList>
            <person name="Floudas D."/>
            <person name="Bentzer J."/>
            <person name="Ahren D."/>
            <person name="Johansson T."/>
            <person name="Persson P."/>
            <person name="Tunlid A."/>
        </authorList>
    </citation>
    <scope>NUCLEOTIDE SEQUENCE [LARGE SCALE GENOMIC DNA]</scope>
    <source>
        <strain evidence="2 3">CBS 291.85</strain>
    </source>
</reference>
<sequence length="1532" mass="165859">MSGVLAVSLPAYSPPNRKKSDPKKPFPPPLQPTPQIPTLPTLPTLSTLPDLPNDFRTSLILPDLSRRFSLLRSSSGEPVSVDFLKSRLAEQRARGAENHVSEEEEDMILETLGFRSRNTFSDQSSTSVRSSSATANSSVTSSPGGRSAKRYSNNLFGSGRLRDYSYIRSVASNRPSSSRSASIAPSDSSLSQRHANGLRPVTPDGTAASSSSDASPEKIIHSAPIIPPAPYGEQSVISTDQRVSKSLGSSVFRRASRALEQAIREIEEDVEDEIVMPRSAPIARSSIDQHNDTNDSSRLSGLYEAGTAISFDLPMQTEPEDWRTSPVPSKTLPGYIPGMPRPMTPREDMEHDTLRSHSTTPRATPSSSTPSADSSISFVPSNLSSGRPVHSPSPSFSSPSLARQSPRPTSPRSPSPMFIQRSPNNGRFSPESTQRGIEGDPETSVPGRHRPVSPYSAMSYQPLAAVSSSSRPSTPSNVTWTLPSVKTSPKTGKHNPSSSWWSDSGSGDTHTSIEPRPGPRSLKSPALPDSPILDRGHSVMNSISSFVALDNNHPSSTVSGLDLNSQSPRASSRIVRSPTPTQTASRSPTSPTFSSFEVSSRQGSRRSSKQNTSSSPFALSPYNPVLFSPIANSSRSSLESAGSSYHSWQGDEKENLLSFMEMDSQPPWHDISFSSSQADSSASGVSPEIDWKAEDAEEIISRLGGLQKVDFVTIQEKLVEAVTAKSSMPETRERVPSLRRRRPSTSQSNYSLNGRDIQVVSPPPQSPTPVSQPSSIPSPEQVSKASALLNSVVDSIEAPSPPKPTVNLEHLPDPNASSSREISPTTRRNRDLAQVLFGSEDDKGEHFSKQSQPPSLDTHPDSPPQIISTPSTTPSMSILTPLSPLSPHHNPLRSPSQPWLSPSSPEAQELAAEVQRKTEAAMIALKKPPSNSNLRREGMAGSTRKKINPNQISTPTLVSASTSVDTIPLRSPPLSSGQPSKLGSRFKKLKGTLNRKNTIPVPEVTPYPLDVMSAPPQQQRQNVHYESSKSPEVPMSANEQSTFNRTALPIPSPPASAGPGLKSFMARFRGKQRMEAPADAPQRSPTISYSRSIPPQGPYAPHGQQYSMSKETHASLSPPASLPVPSSQASSSQSGSQTAVDPDESIKQLFDAASNLGLDQQKLSELLVRSGSTSSRSTGWTLLTRNNSAIVKSKSEGREDSPPEPVTSPISWLNVEEPSLPVSPVQEKRVTRKSFIRQPENVGVRRPRPQDANTNTIVRRTLIFPDKGITSDITTLVKKNSRRRRASTMSATSNSSRSVHERVPTPPPARVSTSRRFSNDGSPPVPQLPQSLMSRVENQHLLMPTNDKSNYDSFYEMYAGDKLQSAGAEPGSSNPRDTIPSDPSGPALEVIELANGETIWSIVNGLRDDDVESLYASRASFASEFDGDESMQVFVKDHTRTGSKGSNNSFLSRKKKLRPETQYRPETQVFYSSSAHIGALIENLSQGMDAGTFNFSPNTQYLHSNTSSMTGTDVNLTMEERLEQMLGSMRSP</sequence>
<feature type="compositionally biased region" description="Polar residues" evidence="1">
    <location>
        <begin position="421"/>
        <end position="435"/>
    </location>
</feature>
<feature type="compositionally biased region" description="Low complexity" evidence="1">
    <location>
        <begin position="672"/>
        <end position="686"/>
    </location>
</feature>
<evidence type="ECO:0000313" key="2">
    <source>
        <dbReference type="EMBL" id="KAF5365720.1"/>
    </source>
</evidence>
<proteinExistence type="predicted"/>
<feature type="region of interest" description="Disordered" evidence="1">
    <location>
        <begin position="317"/>
        <end position="537"/>
    </location>
</feature>
<feature type="compositionally biased region" description="Low complexity" evidence="1">
    <location>
        <begin position="38"/>
        <end position="52"/>
    </location>
</feature>
<name>A0A8H5LQ03_9AGAR</name>
<feature type="compositionally biased region" description="Polar residues" evidence="1">
    <location>
        <begin position="948"/>
        <end position="965"/>
    </location>
</feature>
<feature type="compositionally biased region" description="Low complexity" evidence="1">
    <location>
        <begin position="467"/>
        <end position="476"/>
    </location>
</feature>
<keyword evidence="3" id="KW-1185">Reference proteome</keyword>
<feature type="compositionally biased region" description="Polar residues" evidence="1">
    <location>
        <begin position="815"/>
        <end position="826"/>
    </location>
</feature>
<feature type="region of interest" description="Disordered" evidence="1">
    <location>
        <begin position="1"/>
        <end position="53"/>
    </location>
</feature>
<feature type="compositionally biased region" description="Polar residues" evidence="1">
    <location>
        <begin position="477"/>
        <end position="496"/>
    </location>
</feature>
<feature type="compositionally biased region" description="Low complexity" evidence="1">
    <location>
        <begin position="864"/>
        <end position="905"/>
    </location>
</feature>
<feature type="compositionally biased region" description="Low complexity" evidence="1">
    <location>
        <begin position="1287"/>
        <end position="1297"/>
    </location>
</feature>
<feature type="region of interest" description="Disordered" evidence="1">
    <location>
        <begin position="1438"/>
        <end position="1463"/>
    </location>
</feature>
<feature type="compositionally biased region" description="Polar residues" evidence="1">
    <location>
        <begin position="1083"/>
        <end position="1093"/>
    </location>
</feature>
<feature type="region of interest" description="Disordered" evidence="1">
    <location>
        <begin position="1191"/>
        <end position="1211"/>
    </location>
</feature>
<feature type="compositionally biased region" description="Low complexity" evidence="1">
    <location>
        <begin position="585"/>
        <end position="602"/>
    </location>
</feature>
<accession>A0A8H5LQ03</accession>
<feature type="region of interest" description="Disordered" evidence="1">
    <location>
        <begin position="171"/>
        <end position="217"/>
    </location>
</feature>
<evidence type="ECO:0000256" key="1">
    <source>
        <dbReference type="SAM" id="MobiDB-lite"/>
    </source>
</evidence>
<feature type="region of interest" description="Disordered" evidence="1">
    <location>
        <begin position="549"/>
        <end position="616"/>
    </location>
</feature>
<dbReference type="OrthoDB" id="3259825at2759"/>